<name>A0A917L2D2_9PROT</name>
<comment type="subcellular location">
    <subcellularLocation>
        <location evidence="1">Cell outer membrane</location>
    </subcellularLocation>
</comment>
<sequence>MTPDARRLRQTRPTLVLLAVTGIATVLPPAARAQQAPIQVEPSAVRQGADLEQSQWQVRLGAGVAFGPAYPGSSTIRALPLPVVEIAYRPELPFLDSVFLNGRDGFGAVVFRQGPISIGGSIGFAPGRDQDVAARLHGMGDIEAAARASAFVRADFGPFGLSLQSFTAVGDQQGTTVVLGASLGQPIAPGLMMMGKVEATWADQDNMQEWFGVTAQQASRSRFAAYNAGAGFRSVSANLTAIYKITDTWSVSVSGGVSQLLGDAADSPITQRATQPFGLLGFTYRF</sequence>
<feature type="chain" id="PRO_5037195361" evidence="6">
    <location>
        <begin position="34"/>
        <end position="286"/>
    </location>
</feature>
<evidence type="ECO:0000256" key="3">
    <source>
        <dbReference type="ARBA" id="ARBA00022729"/>
    </source>
</evidence>
<keyword evidence="5" id="KW-0998">Cell outer membrane</keyword>
<comment type="caution">
    <text evidence="7">The sequence shown here is derived from an EMBL/GenBank/DDBJ whole genome shotgun (WGS) entry which is preliminary data.</text>
</comment>
<evidence type="ECO:0000313" key="7">
    <source>
        <dbReference type="EMBL" id="GGJ41317.1"/>
    </source>
</evidence>
<evidence type="ECO:0000256" key="2">
    <source>
        <dbReference type="ARBA" id="ARBA00005722"/>
    </source>
</evidence>
<reference evidence="7" key="1">
    <citation type="journal article" date="2014" name="Int. J. Syst. Evol. Microbiol.">
        <title>Complete genome sequence of Corynebacterium casei LMG S-19264T (=DSM 44701T), isolated from a smear-ripened cheese.</title>
        <authorList>
            <consortium name="US DOE Joint Genome Institute (JGI-PGF)"/>
            <person name="Walter F."/>
            <person name="Albersmeier A."/>
            <person name="Kalinowski J."/>
            <person name="Ruckert C."/>
        </authorList>
    </citation>
    <scope>NUCLEOTIDE SEQUENCE</scope>
    <source>
        <strain evidence="7">CGMCC 1.3617</strain>
    </source>
</reference>
<reference evidence="7" key="2">
    <citation type="submission" date="2020-09" db="EMBL/GenBank/DDBJ databases">
        <authorList>
            <person name="Sun Q."/>
            <person name="Zhou Y."/>
        </authorList>
    </citation>
    <scope>NUCLEOTIDE SEQUENCE</scope>
    <source>
        <strain evidence="7">CGMCC 1.3617</strain>
    </source>
</reference>
<accession>A0A917L2D2</accession>
<dbReference type="Proteomes" id="UP000661507">
    <property type="component" value="Unassembled WGS sequence"/>
</dbReference>
<dbReference type="PANTHER" id="PTHR38776:SF1">
    <property type="entry name" value="MLTA-INTERACTING PROTEIN-RELATED"/>
    <property type="match status" value="1"/>
</dbReference>
<keyword evidence="3 6" id="KW-0732">Signal</keyword>
<feature type="signal peptide" evidence="6">
    <location>
        <begin position="1"/>
        <end position="33"/>
    </location>
</feature>
<keyword evidence="8" id="KW-1185">Reference proteome</keyword>
<comment type="similarity">
    <text evidence="2">Belongs to the MipA/OmpV family.</text>
</comment>
<dbReference type="PANTHER" id="PTHR38776">
    <property type="entry name" value="MLTA-INTERACTING PROTEIN-RELATED"/>
    <property type="match status" value="1"/>
</dbReference>
<dbReference type="EMBL" id="BMKW01000020">
    <property type="protein sequence ID" value="GGJ41317.1"/>
    <property type="molecule type" value="Genomic_DNA"/>
</dbReference>
<evidence type="ECO:0000256" key="1">
    <source>
        <dbReference type="ARBA" id="ARBA00004442"/>
    </source>
</evidence>
<protein>
    <submittedName>
        <fullName evidence="7">MltA-interacting MipA family protein</fullName>
    </submittedName>
</protein>
<evidence type="ECO:0000256" key="4">
    <source>
        <dbReference type="ARBA" id="ARBA00023136"/>
    </source>
</evidence>
<dbReference type="AlphaFoldDB" id="A0A917L2D2"/>
<evidence type="ECO:0000256" key="5">
    <source>
        <dbReference type="ARBA" id="ARBA00023237"/>
    </source>
</evidence>
<dbReference type="Pfam" id="PF06629">
    <property type="entry name" value="MipA"/>
    <property type="match status" value="1"/>
</dbReference>
<gene>
    <name evidence="7" type="ORF">GCM10011320_56080</name>
</gene>
<evidence type="ECO:0000313" key="8">
    <source>
        <dbReference type="Proteomes" id="UP000661507"/>
    </source>
</evidence>
<evidence type="ECO:0000256" key="6">
    <source>
        <dbReference type="SAM" id="SignalP"/>
    </source>
</evidence>
<dbReference type="InterPro" id="IPR010583">
    <property type="entry name" value="MipA"/>
</dbReference>
<dbReference type="RefSeq" id="WP_188973118.1">
    <property type="nucleotide sequence ID" value="NZ_BMKW01000020.1"/>
</dbReference>
<proteinExistence type="inferred from homology"/>
<keyword evidence="4" id="KW-0472">Membrane</keyword>
<organism evidence="7 8">
    <name type="scientific">Neoroseomonas lacus</name>
    <dbReference type="NCBI Taxonomy" id="287609"/>
    <lineage>
        <taxon>Bacteria</taxon>
        <taxon>Pseudomonadati</taxon>
        <taxon>Pseudomonadota</taxon>
        <taxon>Alphaproteobacteria</taxon>
        <taxon>Acetobacterales</taxon>
        <taxon>Acetobacteraceae</taxon>
        <taxon>Neoroseomonas</taxon>
    </lineage>
</organism>
<dbReference type="GO" id="GO:0009279">
    <property type="term" value="C:cell outer membrane"/>
    <property type="evidence" value="ECO:0007669"/>
    <property type="project" value="UniProtKB-SubCell"/>
</dbReference>